<dbReference type="PANTHER" id="PTHR22926:SF5">
    <property type="entry name" value="PHOSPHO-N-ACETYLMURAMOYL-PENTAPEPTIDE-TRANSFERASE HOMOLOG"/>
    <property type="match status" value="1"/>
</dbReference>
<evidence type="ECO:0000256" key="5">
    <source>
        <dbReference type="ARBA" id="ARBA00022989"/>
    </source>
</evidence>
<comment type="function">
    <text evidence="7">Catalyzes the initial step of the lipid cycle reactions in the biosynthesis of the cell wall peptidoglycan: transfers peptidoglycan precursor phospho-MurNAc-pentapeptide from UDP-MurNAc-pentapeptide onto the lipid carrier undecaprenyl phosphate, yielding undecaprenyl-pyrophosphoryl-MurNAc-pentapeptide, known as lipid I.</text>
</comment>
<keyword evidence="4 7" id="KW-0812">Transmembrane</keyword>
<keyword evidence="7" id="KW-0961">Cell wall biogenesis/degradation</keyword>
<keyword evidence="7 9" id="KW-0460">Magnesium</keyword>
<dbReference type="GO" id="GO:0071555">
    <property type="term" value="P:cell wall organization"/>
    <property type="evidence" value="ECO:0007669"/>
    <property type="project" value="UniProtKB-KW"/>
</dbReference>
<evidence type="ECO:0000256" key="6">
    <source>
        <dbReference type="ARBA" id="ARBA00023136"/>
    </source>
</evidence>
<dbReference type="InterPro" id="IPR000715">
    <property type="entry name" value="Glycosyl_transferase_4"/>
</dbReference>
<dbReference type="EC" id="2.7.8.13" evidence="7 8"/>
<evidence type="ECO:0000256" key="9">
    <source>
        <dbReference type="PIRSR" id="PIRSR600715-1"/>
    </source>
</evidence>
<dbReference type="AlphaFoldDB" id="G9WVY1"/>
<dbReference type="GO" id="GO:0051992">
    <property type="term" value="F:UDP-N-acetylmuramoyl-L-alanyl-D-glutamyl-meso-2,6-diaminopimelyl-D-alanyl-D-alanine:undecaprenyl-phosphate transferase activity"/>
    <property type="evidence" value="ECO:0007669"/>
    <property type="project" value="RHEA"/>
</dbReference>
<dbReference type="GO" id="GO:0008963">
    <property type="term" value="F:phospho-N-acetylmuramoyl-pentapeptide-transferase activity"/>
    <property type="evidence" value="ECO:0007669"/>
    <property type="project" value="UniProtKB-UniRule"/>
</dbReference>
<comment type="pathway">
    <text evidence="7">Cell wall biogenesis; peptidoglycan biosynthesis.</text>
</comment>
<dbReference type="GO" id="GO:0009252">
    <property type="term" value="P:peptidoglycan biosynthetic process"/>
    <property type="evidence" value="ECO:0007669"/>
    <property type="project" value="UniProtKB-UniRule"/>
</dbReference>
<feature type="binding site" evidence="9">
    <location>
        <position position="166"/>
    </location>
    <ligand>
        <name>Mg(2+)</name>
        <dbReference type="ChEBI" id="CHEBI:18420"/>
    </ligand>
</feature>
<evidence type="ECO:0000256" key="1">
    <source>
        <dbReference type="ARBA" id="ARBA00004141"/>
    </source>
</evidence>
<evidence type="ECO:0000256" key="3">
    <source>
        <dbReference type="ARBA" id="ARBA00022679"/>
    </source>
</evidence>
<comment type="subcellular location">
    <subcellularLocation>
        <location evidence="7">Cell membrane</location>
        <topology evidence="7">Multi-pass membrane protein</topology>
    </subcellularLocation>
    <subcellularLocation>
        <location evidence="1">Membrane</location>
        <topology evidence="1">Multi-pass membrane protein</topology>
    </subcellularLocation>
</comment>
<keyword evidence="7" id="KW-0133">Cell shape</keyword>
<keyword evidence="6 7" id="KW-0472">Membrane</keyword>
<feature type="transmembrane region" description="Helical" evidence="7">
    <location>
        <begin position="6"/>
        <end position="27"/>
    </location>
</feature>
<dbReference type="Pfam" id="PF10555">
    <property type="entry name" value="MraY_sig1"/>
    <property type="match status" value="1"/>
</dbReference>
<accession>G9WVY1</accession>
<keyword evidence="3 7" id="KW-0808">Transferase</keyword>
<feature type="transmembrane region" description="Helical" evidence="7">
    <location>
        <begin position="75"/>
        <end position="94"/>
    </location>
</feature>
<keyword evidence="5 7" id="KW-1133">Transmembrane helix</keyword>
<comment type="cofactor">
    <cofactor evidence="7 9">
        <name>Mg(2+)</name>
        <dbReference type="ChEBI" id="CHEBI:18420"/>
    </cofactor>
</comment>
<dbReference type="InterPro" id="IPR003524">
    <property type="entry name" value="PNAcMuramoyl-5peptid_Trfase"/>
</dbReference>
<evidence type="ECO:0000256" key="2">
    <source>
        <dbReference type="ARBA" id="ARBA00005583"/>
    </source>
</evidence>
<evidence type="ECO:0000256" key="4">
    <source>
        <dbReference type="ARBA" id="ARBA00022692"/>
    </source>
</evidence>
<dbReference type="Proteomes" id="UP000003527">
    <property type="component" value="Unassembled WGS sequence"/>
</dbReference>
<dbReference type="InterPro" id="IPR018480">
    <property type="entry name" value="PNAcMuramoyl-5peptid_Trfase_CS"/>
</dbReference>
<name>G9WVY1_9FIRM</name>
<dbReference type="GO" id="GO:0008360">
    <property type="term" value="P:regulation of cell shape"/>
    <property type="evidence" value="ECO:0007669"/>
    <property type="project" value="UniProtKB-KW"/>
</dbReference>
<feature type="transmembrane region" description="Helical" evidence="7">
    <location>
        <begin position="223"/>
        <end position="242"/>
    </location>
</feature>
<feature type="transmembrane region" description="Helical" evidence="7">
    <location>
        <begin position="173"/>
        <end position="193"/>
    </location>
</feature>
<keyword evidence="7" id="KW-0131">Cell cycle</keyword>
<evidence type="ECO:0000313" key="10">
    <source>
        <dbReference type="EMBL" id="EHL10918.1"/>
    </source>
</evidence>
<evidence type="ECO:0000313" key="11">
    <source>
        <dbReference type="Proteomes" id="UP000003527"/>
    </source>
</evidence>
<keyword evidence="11" id="KW-1185">Reference proteome</keyword>
<feature type="transmembrane region" description="Helical" evidence="7">
    <location>
        <begin position="144"/>
        <end position="161"/>
    </location>
</feature>
<protein>
    <recommendedName>
        <fullName evidence="7 8">Phospho-N-acetylmuramoyl-pentapeptide-transferase</fullName>
        <ecNumber evidence="7 8">2.7.8.13</ecNumber>
    </recommendedName>
    <alternativeName>
        <fullName evidence="7">UDP-MurNAc-pentapeptide phosphotransferase</fullName>
    </alternativeName>
</protein>
<dbReference type="GO" id="GO:0005886">
    <property type="term" value="C:plasma membrane"/>
    <property type="evidence" value="ECO:0007669"/>
    <property type="project" value="UniProtKB-SubCell"/>
</dbReference>
<sequence>MLSNTIALGIAFCVMLLISPRGIAILHQLKFGQEVRDDGPQAHLKKQGTPTMGGILFLIAISVAILPFIKEKGVLPAYLLGLGFGIVGFIDDYLKVVKHQSEGFNPKQKMAAQIIISLLYIAYLYFYSGHTTAFLFPFLKDTEVTFGILFFPISLFIITATDTGANFTDGIDGLCSSVTAVIVFFLFMADRVLLGNAQLGALPGAVLGGLLGFLCFNAYPAKVFMGDTGSLALGGFVVAMAIQTETALYIPFFAVIYFMEVLSVILQVGYFKITHGKRIFKMAPIHHHFELLGWSETRVVTIFTTITILACFFVAFVLEIT</sequence>
<feature type="transmembrane region" description="Helical" evidence="7">
    <location>
        <begin position="199"/>
        <end position="216"/>
    </location>
</feature>
<keyword evidence="7" id="KW-0573">Peptidoglycan synthesis</keyword>
<dbReference type="HAMAP" id="MF_00038">
    <property type="entry name" value="MraY"/>
    <property type="match status" value="1"/>
</dbReference>
<feature type="transmembrane region" description="Helical" evidence="7">
    <location>
        <begin position="299"/>
        <end position="318"/>
    </location>
</feature>
<dbReference type="UniPathway" id="UPA00219"/>
<keyword evidence="7" id="KW-1003">Cell membrane</keyword>
<evidence type="ECO:0000256" key="8">
    <source>
        <dbReference type="NCBIfam" id="TIGR00445"/>
    </source>
</evidence>
<comment type="caution">
    <text evidence="10">The sequence shown here is derived from an EMBL/GenBank/DDBJ whole genome shotgun (WGS) entry which is preliminary data.</text>
</comment>
<dbReference type="GO" id="GO:0051301">
    <property type="term" value="P:cell division"/>
    <property type="evidence" value="ECO:0007669"/>
    <property type="project" value="UniProtKB-KW"/>
</dbReference>
<dbReference type="RefSeq" id="WP_009536876.1">
    <property type="nucleotide sequence ID" value="NZ_JH414505.1"/>
</dbReference>
<dbReference type="HOGENOM" id="CLU_023982_0_1_9"/>
<feature type="transmembrane region" description="Helical" evidence="7">
    <location>
        <begin position="48"/>
        <end position="69"/>
    </location>
</feature>
<dbReference type="PROSITE" id="PS01347">
    <property type="entry name" value="MRAY_1"/>
    <property type="match status" value="1"/>
</dbReference>
<gene>
    <name evidence="7" type="primary">mraY</name>
    <name evidence="10" type="ORF">HMPREF9624_01065</name>
</gene>
<feature type="binding site" evidence="9">
    <location>
        <position position="227"/>
    </location>
    <ligand>
        <name>Mg(2+)</name>
        <dbReference type="ChEBI" id="CHEBI:18420"/>
    </ligand>
</feature>
<dbReference type="PATRIC" id="fig|796944.3.peg.1798"/>
<dbReference type="NCBIfam" id="TIGR00445">
    <property type="entry name" value="mraY"/>
    <property type="match status" value="1"/>
</dbReference>
<dbReference type="Pfam" id="PF00953">
    <property type="entry name" value="Glycos_transf_4"/>
    <property type="match status" value="1"/>
</dbReference>
<feature type="transmembrane region" description="Helical" evidence="7">
    <location>
        <begin position="114"/>
        <end position="138"/>
    </location>
</feature>
<dbReference type="PANTHER" id="PTHR22926">
    <property type="entry name" value="PHOSPHO-N-ACETYLMURAMOYL-PENTAPEPTIDE-TRANSFERASE"/>
    <property type="match status" value="1"/>
</dbReference>
<dbReference type="EMBL" id="AFZD01000018">
    <property type="protein sequence ID" value="EHL10918.1"/>
    <property type="molecule type" value="Genomic_DNA"/>
</dbReference>
<reference evidence="10 11" key="1">
    <citation type="submission" date="2011-08" db="EMBL/GenBank/DDBJ databases">
        <title>The Genome Sequence of Oribacterium sp. ACB7.</title>
        <authorList>
            <consortium name="The Broad Institute Genome Sequencing Platform"/>
            <person name="Earl A."/>
            <person name="Ward D."/>
            <person name="Feldgarden M."/>
            <person name="Gevers D."/>
            <person name="Sizova M."/>
            <person name="Hazen A."/>
            <person name="Epstein S."/>
            <person name="Young S.K."/>
            <person name="Zeng Q."/>
            <person name="Gargeya S."/>
            <person name="Fitzgerald M."/>
            <person name="Haas B."/>
            <person name="Abouelleil A."/>
            <person name="Alvarado L."/>
            <person name="Arachchi H.M."/>
            <person name="Berlin A."/>
            <person name="Brown A."/>
            <person name="Chapman S.B."/>
            <person name="Chen Z."/>
            <person name="Dunbar C."/>
            <person name="Freedman E."/>
            <person name="Gearin G."/>
            <person name="Gellesch M."/>
            <person name="Goldberg J."/>
            <person name="Griggs A."/>
            <person name="Gujja S."/>
            <person name="Heiman D."/>
            <person name="Howarth C."/>
            <person name="Larson L."/>
            <person name="Lui A."/>
            <person name="MacDonald P.J.P."/>
            <person name="Montmayeur A."/>
            <person name="Murphy C."/>
            <person name="Neiman D."/>
            <person name="Pearson M."/>
            <person name="Priest M."/>
            <person name="Roberts A."/>
            <person name="Saif S."/>
            <person name="Shea T."/>
            <person name="Shenoy N."/>
            <person name="Sisk P."/>
            <person name="Stolte C."/>
            <person name="Sykes S."/>
            <person name="Wortman J."/>
            <person name="Nusbaum C."/>
            <person name="Birren B."/>
        </authorList>
    </citation>
    <scope>NUCLEOTIDE SEQUENCE [LARGE SCALE GENOMIC DNA]</scope>
    <source>
        <strain evidence="10 11">ACB7</strain>
    </source>
</reference>
<organism evidence="10 11">
    <name type="scientific">Oribacterium asaccharolyticum ACB7</name>
    <dbReference type="NCBI Taxonomy" id="796944"/>
    <lineage>
        <taxon>Bacteria</taxon>
        <taxon>Bacillati</taxon>
        <taxon>Bacillota</taxon>
        <taxon>Clostridia</taxon>
        <taxon>Lachnospirales</taxon>
        <taxon>Lachnospiraceae</taxon>
        <taxon>Oribacterium</taxon>
    </lineage>
</organism>
<comment type="catalytic activity">
    <reaction evidence="7">
        <text>UDP-N-acetyl-alpha-D-muramoyl-L-alanyl-gamma-D-glutamyl-meso-2,6-diaminopimeloyl-D-alanyl-D-alanine + di-trans,octa-cis-undecaprenyl phosphate = di-trans,octa-cis-undecaprenyl diphospho-N-acetyl-alpha-D-muramoyl-L-alanyl-D-glutamyl-meso-2,6-diaminopimeloyl-D-alanyl-D-alanine + UMP</text>
        <dbReference type="Rhea" id="RHEA:28386"/>
        <dbReference type="ChEBI" id="CHEBI:57865"/>
        <dbReference type="ChEBI" id="CHEBI:60392"/>
        <dbReference type="ChEBI" id="CHEBI:61386"/>
        <dbReference type="ChEBI" id="CHEBI:61387"/>
        <dbReference type="EC" id="2.7.8.13"/>
    </reaction>
</comment>
<dbReference type="GO" id="GO:0046872">
    <property type="term" value="F:metal ion binding"/>
    <property type="evidence" value="ECO:0007669"/>
    <property type="project" value="UniProtKB-KW"/>
</dbReference>
<proteinExistence type="inferred from homology"/>
<keyword evidence="7 9" id="KW-0479">Metal-binding</keyword>
<keyword evidence="7" id="KW-0132">Cell division</keyword>
<feature type="transmembrane region" description="Helical" evidence="7">
    <location>
        <begin position="248"/>
        <end position="271"/>
    </location>
</feature>
<dbReference type="CDD" id="cd06852">
    <property type="entry name" value="GT_MraY"/>
    <property type="match status" value="1"/>
</dbReference>
<evidence type="ECO:0000256" key="7">
    <source>
        <dbReference type="HAMAP-Rule" id="MF_00038"/>
    </source>
</evidence>
<comment type="similarity">
    <text evidence="2 7">Belongs to the glycosyltransferase 4 family. MraY subfamily.</text>
</comment>